<accession>A0A2G1UK15</accession>
<dbReference type="Proteomes" id="UP000231409">
    <property type="component" value="Unassembled WGS sequence"/>
</dbReference>
<proteinExistence type="predicted"/>
<gene>
    <name evidence="1" type="ORF">CLH61_10390</name>
</gene>
<protein>
    <submittedName>
        <fullName evidence="1">Uncharacterized protein</fullName>
    </submittedName>
</protein>
<keyword evidence="2" id="KW-1185">Reference proteome</keyword>
<comment type="caution">
    <text evidence="1">The sequence shown here is derived from an EMBL/GenBank/DDBJ whole genome shotgun (WGS) entry which is preliminary data.</text>
</comment>
<evidence type="ECO:0000313" key="1">
    <source>
        <dbReference type="EMBL" id="PHQ14760.1"/>
    </source>
</evidence>
<sequence>MQVTARIPLVLLCILPLPADVQVGDAGTLFHRPFLGKADQSFCNHAHVRASFFGLDFMCVQLYT</sequence>
<reference evidence="1 2" key="1">
    <citation type="submission" date="2017-09" db="EMBL/GenBank/DDBJ databases">
        <title>The draft genome sequences of Marinobacter sp. PWS21.</title>
        <authorList>
            <person name="Cao J."/>
        </authorList>
    </citation>
    <scope>NUCLEOTIDE SEQUENCE [LARGE SCALE GENOMIC DNA]</scope>
    <source>
        <strain evidence="1 2">PWS21</strain>
    </source>
</reference>
<dbReference type="AlphaFoldDB" id="A0A2G1UK15"/>
<organism evidence="1 2">
    <name type="scientific">Marinobacter profundi</name>
    <dbReference type="NCBI Taxonomy" id="2666256"/>
    <lineage>
        <taxon>Bacteria</taxon>
        <taxon>Pseudomonadati</taxon>
        <taxon>Pseudomonadota</taxon>
        <taxon>Gammaproteobacteria</taxon>
        <taxon>Pseudomonadales</taxon>
        <taxon>Marinobacteraceae</taxon>
        <taxon>Marinobacter</taxon>
    </lineage>
</organism>
<name>A0A2G1UK15_9GAMM</name>
<dbReference type="EMBL" id="NTFH01000008">
    <property type="protein sequence ID" value="PHQ14760.1"/>
    <property type="molecule type" value="Genomic_DNA"/>
</dbReference>
<evidence type="ECO:0000313" key="2">
    <source>
        <dbReference type="Proteomes" id="UP000231409"/>
    </source>
</evidence>